<accession>A0A7X1NHJ7</accession>
<reference evidence="2 3" key="1">
    <citation type="submission" date="2019-10" db="EMBL/GenBank/DDBJ databases">
        <title>Paraburkholderia sp. isolated from nodules of Mimosa pudica from Brazilian Atlantic Forest soils.</title>
        <authorList>
            <person name="Paulitsch F."/>
            <person name="Hungria M."/>
            <person name="Dall'Agnol R."/>
        </authorList>
    </citation>
    <scope>NUCLEOTIDE SEQUENCE [LARGE SCALE GENOMIC DNA]</scope>
    <source>
        <strain evidence="2 3">CNPSo 3157</strain>
    </source>
</reference>
<dbReference type="EMBL" id="WHNP01000055">
    <property type="protein sequence ID" value="MPW22029.1"/>
    <property type="molecule type" value="Genomic_DNA"/>
</dbReference>
<dbReference type="Proteomes" id="UP000484381">
    <property type="component" value="Unassembled WGS sequence"/>
</dbReference>
<gene>
    <name evidence="2" type="ORF">GCT13_35570</name>
</gene>
<evidence type="ECO:0000313" key="3">
    <source>
        <dbReference type="Proteomes" id="UP000484381"/>
    </source>
</evidence>
<evidence type="ECO:0000313" key="2">
    <source>
        <dbReference type="EMBL" id="MPW22029.1"/>
    </source>
</evidence>
<sequence length="65" mass="7299">MNPPREMMRDPMRGPVREPARSPKTLRAREPDSTFRAFQAAPLSRLASNGNEHAHVRTAAILGYN</sequence>
<proteinExistence type="predicted"/>
<protein>
    <submittedName>
        <fullName evidence="2">Uncharacterized protein</fullName>
    </submittedName>
</protein>
<organism evidence="2 3">
    <name type="scientific">Paraburkholderia franconis</name>
    <dbReference type="NCBI Taxonomy" id="2654983"/>
    <lineage>
        <taxon>Bacteria</taxon>
        <taxon>Pseudomonadati</taxon>
        <taxon>Pseudomonadota</taxon>
        <taxon>Betaproteobacteria</taxon>
        <taxon>Burkholderiales</taxon>
        <taxon>Burkholderiaceae</taxon>
        <taxon>Paraburkholderia</taxon>
    </lineage>
</organism>
<name>A0A7X1NHJ7_9BURK</name>
<dbReference type="AlphaFoldDB" id="A0A7X1NHJ7"/>
<comment type="caution">
    <text evidence="2">The sequence shown here is derived from an EMBL/GenBank/DDBJ whole genome shotgun (WGS) entry which is preliminary data.</text>
</comment>
<keyword evidence="3" id="KW-1185">Reference proteome</keyword>
<feature type="region of interest" description="Disordered" evidence="1">
    <location>
        <begin position="1"/>
        <end position="32"/>
    </location>
</feature>
<evidence type="ECO:0000256" key="1">
    <source>
        <dbReference type="SAM" id="MobiDB-lite"/>
    </source>
</evidence>